<dbReference type="PANTHER" id="PTHR43649:SF33">
    <property type="entry name" value="POLYGALACTURONAN_RHAMNOGALACTURONAN-BINDING PROTEIN YTCQ"/>
    <property type="match status" value="1"/>
</dbReference>
<evidence type="ECO:0008006" key="7">
    <source>
        <dbReference type="Google" id="ProtNLM"/>
    </source>
</evidence>
<protein>
    <recommendedName>
        <fullName evidence="7">Extracellular solute-binding protein</fullName>
    </recommendedName>
</protein>
<proteinExistence type="predicted"/>
<keyword evidence="1" id="KW-1003">Cell membrane</keyword>
<evidence type="ECO:0000256" key="4">
    <source>
        <dbReference type="ARBA" id="ARBA00023139"/>
    </source>
</evidence>
<keyword evidence="2" id="KW-0732">Signal</keyword>
<evidence type="ECO:0000256" key="1">
    <source>
        <dbReference type="ARBA" id="ARBA00022475"/>
    </source>
</evidence>
<dbReference type="AlphaFoldDB" id="A0A6J4J9H8"/>
<sequence>MYRKDFFDAANVAYPSKQAEQGKWDWNAVLDTAQKLTRTTPDGKKQFGLQLRTGNYALFHWIWNNGGEIWNADRTECLMNKPPAVEAIQFMQDLIVKHRVVPMGAETGAEIKEASGTTFNNMLTKIIAFEWLFSGGGSQLGGVVDFPFEVAPEPKGKAAKVVPHMNGAGNVLLKEAKNPQSAWEFLKFFASKEADVILMDTGIIPPRRKSSEEHYTKNVKYPPNGKVLAEMARTARMTPSVPAWADFNMILAKEMAPVWTGNRRPNEALDEVVRQVNPLLKK</sequence>
<dbReference type="EMBL" id="CADCTC010000183">
    <property type="protein sequence ID" value="CAA9274145.1"/>
    <property type="molecule type" value="Genomic_DNA"/>
</dbReference>
<dbReference type="InterPro" id="IPR006059">
    <property type="entry name" value="SBP"/>
</dbReference>
<dbReference type="Pfam" id="PF01547">
    <property type="entry name" value="SBP_bac_1"/>
    <property type="match status" value="1"/>
</dbReference>
<keyword evidence="4" id="KW-0564">Palmitate</keyword>
<dbReference type="InterPro" id="IPR050490">
    <property type="entry name" value="Bact_solute-bd_prot1"/>
</dbReference>
<name>A0A6J4J9H8_9CHLR</name>
<evidence type="ECO:0000256" key="5">
    <source>
        <dbReference type="ARBA" id="ARBA00023288"/>
    </source>
</evidence>
<accession>A0A6J4J9H8</accession>
<dbReference type="PANTHER" id="PTHR43649">
    <property type="entry name" value="ARABINOSE-BINDING PROTEIN-RELATED"/>
    <property type="match status" value="1"/>
</dbReference>
<evidence type="ECO:0000313" key="6">
    <source>
        <dbReference type="EMBL" id="CAA9274145.1"/>
    </source>
</evidence>
<keyword evidence="3" id="KW-0472">Membrane</keyword>
<dbReference type="Gene3D" id="3.40.190.10">
    <property type="entry name" value="Periplasmic binding protein-like II"/>
    <property type="match status" value="2"/>
</dbReference>
<keyword evidence="5" id="KW-0449">Lipoprotein</keyword>
<reference evidence="6" key="1">
    <citation type="submission" date="2020-02" db="EMBL/GenBank/DDBJ databases">
        <authorList>
            <person name="Meier V. D."/>
        </authorList>
    </citation>
    <scope>NUCLEOTIDE SEQUENCE</scope>
    <source>
        <strain evidence="6">AVDCRST_MAG77</strain>
    </source>
</reference>
<dbReference type="SUPFAM" id="SSF53850">
    <property type="entry name" value="Periplasmic binding protein-like II"/>
    <property type="match status" value="1"/>
</dbReference>
<evidence type="ECO:0000256" key="3">
    <source>
        <dbReference type="ARBA" id="ARBA00023136"/>
    </source>
</evidence>
<organism evidence="6">
    <name type="scientific">uncultured Chloroflexota bacterium</name>
    <dbReference type="NCBI Taxonomy" id="166587"/>
    <lineage>
        <taxon>Bacteria</taxon>
        <taxon>Bacillati</taxon>
        <taxon>Chloroflexota</taxon>
        <taxon>environmental samples</taxon>
    </lineage>
</organism>
<evidence type="ECO:0000256" key="2">
    <source>
        <dbReference type="ARBA" id="ARBA00022729"/>
    </source>
</evidence>
<gene>
    <name evidence="6" type="ORF">AVDCRST_MAG77-3427</name>
</gene>